<evidence type="ECO:0000256" key="1">
    <source>
        <dbReference type="PROSITE-ProRule" id="PRU00339"/>
    </source>
</evidence>
<evidence type="ECO:0000313" key="4">
    <source>
        <dbReference type="Proteomes" id="UP000257080"/>
    </source>
</evidence>
<dbReference type="Proteomes" id="UP000257080">
    <property type="component" value="Unassembled WGS sequence"/>
</dbReference>
<dbReference type="EMBL" id="NBXE01000002">
    <property type="protein sequence ID" value="RFA29580.1"/>
    <property type="molecule type" value="Genomic_DNA"/>
</dbReference>
<proteinExistence type="predicted"/>
<dbReference type="OrthoDB" id="56388at2"/>
<sequence>MQHETHARRLIDEADRRDRGVFQHALLVEAARVAVAAGSEELEYCARLRLAAAAGMSARSTELLDNIEWCLERHLTDSERFAARSGPVELAAVFAAVPPTLAASPSFSLATIDQSLSELQQLLAERDLRDEPDEPDERALSTHPPDSSGAATTRLDSDFLLTRARRHVLEATGRHREAASQRTALSRLRLLRTAAGDESHPAGHAHADADTPTHHDDPAHADDPTHHDDARGDGAADHPPPPRRIAESLLPLLQRGQLSDARLAHLRGYELVRHDPRHLAEIAMHIEYCADIGDLTRGLQLVGRHLHWLVVDPHDELARFDALLAVGCLLDLVCESDAEGHGPDVRVGAAEHPGLRLLLGMPTGAVTAESLSDACWALARTVAQRFDDRNGSSTFLDRCAAAEARSDVRCAALAETDARQGTRAVTHETPAAFRTIDPHSMLPSIQWLRAARERASVADPAGALWAIQQAHDMLDRESSAELLPHDDSARSLARAKPRPLVNSAPANPGPSNKPRARGAAARRKTTPAFDDLVTGATVSPVAPPHSTPGRRTPAPGDRALRTLARPGPADGTPAPPDPARGVRVALYDLEVRLAIERGDLARAEKVAAWRVDQLIAEDRLDLAEVELELGLLLFGVEPERRRGDLERELTAARRGAVDPEAQVSVLNALGELRLKQQRPREAIEFLLSSVTLCGHDPDCVAVQRPLMLLSRAQVAIEQPVWARATLDRLLRHDLDRAMRADALLLRASLLLGADEARAALDDADRALSLSLELHDGAGTIAACANLASLLEHLKVRPGVVEAWRMAVTEATTGFDHGAADHPDLLGLRFRLARALIASERGSEAAAELHRILDAAPTDVPAERAELLFWLGHAYRLEDDDDAAYASWSLSLTLCSLARDARAAVRAGLALGRLLLERDDPDSLDVLEHTLAQARRIPDEPSAEVDALHLYGIAQCAFGDVEGLQTFDRALDRAAQYSFDIDALLATVTESRARALDNLGLDEDALVTAARAARLYERLSDRASAGHAHLFTARLLVTLGRFDEALPVYRRALDLLPLETPVVELAVAEFRAIGARVAPPAGAAAAVTP</sequence>
<accession>A0A3E0WE23</accession>
<evidence type="ECO:0000313" key="3">
    <source>
        <dbReference type="EMBL" id="RFA29580.1"/>
    </source>
</evidence>
<organism evidence="3 4">
    <name type="scientific">Subtercola boreus</name>
    <dbReference type="NCBI Taxonomy" id="120213"/>
    <lineage>
        <taxon>Bacteria</taxon>
        <taxon>Bacillati</taxon>
        <taxon>Actinomycetota</taxon>
        <taxon>Actinomycetes</taxon>
        <taxon>Micrococcales</taxon>
        <taxon>Microbacteriaceae</taxon>
        <taxon>Subtercola</taxon>
    </lineage>
</organism>
<gene>
    <name evidence="3" type="ORF">B7R25_00920</name>
</gene>
<dbReference type="SMART" id="SM00028">
    <property type="entry name" value="TPR"/>
    <property type="match status" value="4"/>
</dbReference>
<feature type="compositionally biased region" description="Basic and acidic residues" evidence="2">
    <location>
        <begin position="195"/>
        <end position="236"/>
    </location>
</feature>
<keyword evidence="1" id="KW-0802">TPR repeat</keyword>
<feature type="repeat" description="TPR" evidence="1">
    <location>
        <begin position="1025"/>
        <end position="1058"/>
    </location>
</feature>
<dbReference type="PROSITE" id="PS50005">
    <property type="entry name" value="TPR"/>
    <property type="match status" value="1"/>
</dbReference>
<reference evidence="3 4" key="1">
    <citation type="submission" date="2017-04" db="EMBL/GenBank/DDBJ databases">
        <title>Comparative genome analysis of Subtercola boreus.</title>
        <authorList>
            <person name="Cho Y.-J."/>
            <person name="Cho A."/>
            <person name="Kim O.-S."/>
            <person name="Lee J.-I."/>
        </authorList>
    </citation>
    <scope>NUCLEOTIDE SEQUENCE [LARGE SCALE GENOMIC DNA]</scope>
    <source>
        <strain evidence="3 4">P28004</strain>
    </source>
</reference>
<dbReference type="InterPro" id="IPR019734">
    <property type="entry name" value="TPR_rpt"/>
</dbReference>
<dbReference type="InterPro" id="IPR011990">
    <property type="entry name" value="TPR-like_helical_dom_sf"/>
</dbReference>
<name>A0A3E0WE23_9MICO</name>
<feature type="region of interest" description="Disordered" evidence="2">
    <location>
        <begin position="195"/>
        <end position="244"/>
    </location>
</feature>
<evidence type="ECO:0000256" key="2">
    <source>
        <dbReference type="SAM" id="MobiDB-lite"/>
    </source>
</evidence>
<dbReference type="SUPFAM" id="SSF48452">
    <property type="entry name" value="TPR-like"/>
    <property type="match status" value="2"/>
</dbReference>
<comment type="caution">
    <text evidence="3">The sequence shown here is derived from an EMBL/GenBank/DDBJ whole genome shotgun (WGS) entry which is preliminary data.</text>
</comment>
<dbReference type="RefSeq" id="WP_116417097.1">
    <property type="nucleotide sequence ID" value="NZ_NBXC01000002.1"/>
</dbReference>
<feature type="compositionally biased region" description="Basic residues" evidence="2">
    <location>
        <begin position="514"/>
        <end position="525"/>
    </location>
</feature>
<feature type="region of interest" description="Disordered" evidence="2">
    <location>
        <begin position="129"/>
        <end position="157"/>
    </location>
</feature>
<feature type="region of interest" description="Disordered" evidence="2">
    <location>
        <begin position="495"/>
        <end position="579"/>
    </location>
</feature>
<dbReference type="Gene3D" id="1.25.40.10">
    <property type="entry name" value="Tetratricopeptide repeat domain"/>
    <property type="match status" value="3"/>
</dbReference>
<protein>
    <submittedName>
        <fullName evidence="3">Uncharacterized protein</fullName>
    </submittedName>
</protein>
<dbReference type="AlphaFoldDB" id="A0A3E0WE23"/>